<dbReference type="Gene3D" id="3.40.50.12230">
    <property type="match status" value="1"/>
</dbReference>
<keyword evidence="2 3" id="KW-0040">ANK repeat</keyword>
<keyword evidence="1" id="KW-0677">Repeat</keyword>
<evidence type="ECO:0000259" key="4">
    <source>
        <dbReference type="Pfam" id="PF00551"/>
    </source>
</evidence>
<dbReference type="SUPFAM" id="SSF48403">
    <property type="entry name" value="Ankyrin repeat"/>
    <property type="match status" value="1"/>
</dbReference>
<organism evidence="5 6">
    <name type="scientific">Pseudomonas chlororaphis subsp. aureofaciens</name>
    <dbReference type="NCBI Taxonomy" id="587851"/>
    <lineage>
        <taxon>Bacteria</taxon>
        <taxon>Pseudomonadati</taxon>
        <taxon>Pseudomonadota</taxon>
        <taxon>Gammaproteobacteria</taxon>
        <taxon>Pseudomonadales</taxon>
        <taxon>Pseudomonadaceae</taxon>
        <taxon>Pseudomonas</taxon>
    </lineage>
</organism>
<dbReference type="CDD" id="cd08369">
    <property type="entry name" value="FMT_core"/>
    <property type="match status" value="1"/>
</dbReference>
<dbReference type="AlphaFoldDB" id="A0AAD0ZLU2"/>
<dbReference type="Gene3D" id="1.25.40.20">
    <property type="entry name" value="Ankyrin repeat-containing domain"/>
    <property type="match status" value="1"/>
</dbReference>
<dbReference type="InterPro" id="IPR002110">
    <property type="entry name" value="Ankyrin_rpt"/>
</dbReference>
<dbReference type="Pfam" id="PF12796">
    <property type="entry name" value="Ank_2"/>
    <property type="match status" value="1"/>
</dbReference>
<dbReference type="InterPro" id="IPR002376">
    <property type="entry name" value="Formyl_transf_N"/>
</dbReference>
<name>A0AAD0ZLU2_9PSED</name>
<protein>
    <submittedName>
        <fullName evidence="5">Non-ribosomal peptide synthetase</fullName>
    </submittedName>
</protein>
<proteinExistence type="predicted"/>
<evidence type="ECO:0000256" key="1">
    <source>
        <dbReference type="ARBA" id="ARBA00022737"/>
    </source>
</evidence>
<sequence length="392" mass="43886">MIVIAGKNNISVFGLEQALQQFSPDEIAVVCNRNDTGVDGWQRSLRAAALKYGVREISLETAYELASVAFISLEFDRIVVPERFSISRVFNIHFSKLPEYKGMFTSVWPLLESRAEAGVTLHFIDRGIDTGDIVAQQVFPILCWWTCRDLYFAFNQHAGQLLEQWFATLVDGDLGAEPQSAVGSSYFSKDAIDYGALRIDPLSTAWALRNQIRAFAFREYQFLRWEGKPVVSATILPGRSQFKAGTLINATEDYVELCTIDYDIRLNFDRLPEMLKACELGDLEAVMALQANIAGYNDANSQGWTPLIVASYAGAYEVVDWLLQQGADPERSNNKGTTPLMYAKDAYLAGRCRRTFPLLLRRGARLEAVDHSGRALADYVTNEQFAQLRGAI</sequence>
<reference evidence="5 6" key="1">
    <citation type="submission" date="2018-03" db="EMBL/GenBank/DDBJ databases">
        <title>Diversity of phytobeneficial traits revealed by whole-genome analysis of worldwide-isolated phenazine-producing Pseudomonas spp.</title>
        <authorList>
            <person name="Biessy A."/>
            <person name="Novinscak A."/>
            <person name="Blom J."/>
            <person name="Leger G."/>
            <person name="Thomashow L.S."/>
            <person name="Cazorla F.M."/>
            <person name="Josic D."/>
            <person name="Filion M."/>
        </authorList>
    </citation>
    <scope>NUCLEOTIDE SEQUENCE [LARGE SCALE GENOMIC DNA]</scope>
    <source>
        <strain evidence="5 6">ChPhzS24</strain>
    </source>
</reference>
<evidence type="ECO:0000313" key="6">
    <source>
        <dbReference type="Proteomes" id="UP000280455"/>
    </source>
</evidence>
<dbReference type="SMART" id="SM00248">
    <property type="entry name" value="ANK"/>
    <property type="match status" value="2"/>
</dbReference>
<accession>A0AAD0ZLU2</accession>
<evidence type="ECO:0000313" key="5">
    <source>
        <dbReference type="EMBL" id="AZE31377.1"/>
    </source>
</evidence>
<dbReference type="InterPro" id="IPR036770">
    <property type="entry name" value="Ankyrin_rpt-contain_sf"/>
</dbReference>
<dbReference type="SUPFAM" id="SSF53328">
    <property type="entry name" value="Formyltransferase"/>
    <property type="match status" value="1"/>
</dbReference>
<dbReference type="PANTHER" id="PTHR24171">
    <property type="entry name" value="ANKYRIN REPEAT DOMAIN-CONTAINING PROTEIN 39-RELATED"/>
    <property type="match status" value="1"/>
</dbReference>
<gene>
    <name evidence="5" type="ORF">C4K07_4610</name>
</gene>
<evidence type="ECO:0000256" key="2">
    <source>
        <dbReference type="ARBA" id="ARBA00023043"/>
    </source>
</evidence>
<dbReference type="Pfam" id="PF00551">
    <property type="entry name" value="Formyl_trans_N"/>
    <property type="match status" value="1"/>
</dbReference>
<feature type="domain" description="Formyl transferase N-terminal" evidence="4">
    <location>
        <begin position="87"/>
        <end position="162"/>
    </location>
</feature>
<dbReference type="PROSITE" id="PS50088">
    <property type="entry name" value="ANK_REPEAT"/>
    <property type="match status" value="1"/>
</dbReference>
<evidence type="ECO:0000256" key="3">
    <source>
        <dbReference type="PROSITE-ProRule" id="PRU00023"/>
    </source>
</evidence>
<dbReference type="InterPro" id="IPR036477">
    <property type="entry name" value="Formyl_transf_N_sf"/>
</dbReference>
<dbReference type="RefSeq" id="WP_110177275.1">
    <property type="nucleotide sequence ID" value="NZ_CP027749.1"/>
</dbReference>
<dbReference type="Proteomes" id="UP000280455">
    <property type="component" value="Chromosome"/>
</dbReference>
<dbReference type="EMBL" id="CP027750">
    <property type="protein sequence ID" value="AZE31377.1"/>
    <property type="molecule type" value="Genomic_DNA"/>
</dbReference>
<feature type="repeat" description="ANK" evidence="3">
    <location>
        <begin position="302"/>
        <end position="334"/>
    </location>
</feature>
<dbReference type="PROSITE" id="PS50297">
    <property type="entry name" value="ANK_REP_REGION"/>
    <property type="match status" value="1"/>
</dbReference>